<dbReference type="Proteomes" id="UP001431209">
    <property type="component" value="Unassembled WGS sequence"/>
</dbReference>
<evidence type="ECO:0000313" key="3">
    <source>
        <dbReference type="Proteomes" id="UP001431209"/>
    </source>
</evidence>
<accession>A0AAW2Z466</accession>
<dbReference type="AlphaFoldDB" id="A0AAW2Z466"/>
<name>A0AAW2Z466_9EUKA</name>
<evidence type="ECO:0000256" key="1">
    <source>
        <dbReference type="SAM" id="MobiDB-lite"/>
    </source>
</evidence>
<dbReference type="EMBL" id="JAOPGA020000987">
    <property type="protein sequence ID" value="KAL0483750.1"/>
    <property type="molecule type" value="Genomic_DNA"/>
</dbReference>
<evidence type="ECO:0000313" key="2">
    <source>
        <dbReference type="EMBL" id="KAL0483750.1"/>
    </source>
</evidence>
<feature type="region of interest" description="Disordered" evidence="1">
    <location>
        <begin position="82"/>
        <end position="117"/>
    </location>
</feature>
<gene>
    <name evidence="2" type="ORF">AKO1_013925</name>
</gene>
<feature type="region of interest" description="Disordered" evidence="1">
    <location>
        <begin position="132"/>
        <end position="234"/>
    </location>
</feature>
<comment type="caution">
    <text evidence="2">The sequence shown here is derived from an EMBL/GenBank/DDBJ whole genome shotgun (WGS) entry which is preliminary data.</text>
</comment>
<organism evidence="2 3">
    <name type="scientific">Acrasis kona</name>
    <dbReference type="NCBI Taxonomy" id="1008807"/>
    <lineage>
        <taxon>Eukaryota</taxon>
        <taxon>Discoba</taxon>
        <taxon>Heterolobosea</taxon>
        <taxon>Tetramitia</taxon>
        <taxon>Eutetramitia</taxon>
        <taxon>Acrasidae</taxon>
        <taxon>Acrasis</taxon>
    </lineage>
</organism>
<feature type="compositionally biased region" description="Polar residues" evidence="1">
    <location>
        <begin position="86"/>
        <end position="117"/>
    </location>
</feature>
<keyword evidence="3" id="KW-1185">Reference proteome</keyword>
<reference evidence="2 3" key="1">
    <citation type="submission" date="2024-03" db="EMBL/GenBank/DDBJ databases">
        <title>The Acrasis kona genome and developmental transcriptomes reveal deep origins of eukaryotic multicellular pathways.</title>
        <authorList>
            <person name="Sheikh S."/>
            <person name="Fu C.-J."/>
            <person name="Brown M.W."/>
            <person name="Baldauf S.L."/>
        </authorList>
    </citation>
    <scope>NUCLEOTIDE SEQUENCE [LARGE SCALE GENOMIC DNA]</scope>
    <source>
        <strain evidence="2 3">ATCC MYA-3509</strain>
    </source>
</reference>
<feature type="compositionally biased region" description="Polar residues" evidence="1">
    <location>
        <begin position="219"/>
        <end position="233"/>
    </location>
</feature>
<proteinExistence type="predicted"/>
<feature type="region of interest" description="Disordered" evidence="1">
    <location>
        <begin position="245"/>
        <end position="264"/>
    </location>
</feature>
<feature type="compositionally biased region" description="Low complexity" evidence="1">
    <location>
        <begin position="144"/>
        <end position="202"/>
    </location>
</feature>
<protein>
    <submittedName>
        <fullName evidence="2">Uncharacterized protein</fullName>
    </submittedName>
</protein>
<sequence>MQKQVKDVVTGKADSEDINFKSMQQQIMLYAPSKHRNRIERKFSTLQVIHSINNARRASVTPTARKSSIAIDFSKLREAARRDSIQLRSNSPQEYYSTHGSTHGSIPSSRQQTPATPQYQNLRLSSPTQYQSLRVNSPSPHPSPQSMRLNSPSSSSMRMNSPSSMMRMNSPSSSMRMNSPSSSMMRMNSPSSRSFSQQSMRRGSIVDHHPALDLVKPSTPVSLSPSRKLSIQDSNDKLNLQIEKSNQHHPQDDQEEDEESQEHFKNLQEHKEVYGKLLQDLLENQTHVITMIQEFTTKVQTMELNNVEDVEFDIEFEEIKNWVLSETKIESEQFNSLGTQCMVEMSQFDSNTLIQEDMQNYNSKLHEIIKALAHFEISNQVVKARKNARNCLNQLRKMFKKHYIHFNDLLEKTRQASSLLCETCNVIVDEHLDFILFSSSTVDDELWEKSKLALINICEVLSAKSVYIAKHLLMNAMVQFDGFFVRSTKLNRFYSINPIVKCYDCKLQSKRMRLLNRLQSDLEISLIFCQRLLNDLWRNENSLKNLKPIVDNDNGYSLFSQCFLFLENQLLDEQNDQVRDEREYVLKDIRESMLRKMEKETFLNLIDKVAEMLVESYKYKTVIEESHDHDAFVVKNVPQVM</sequence>